<feature type="binding site" evidence="7">
    <location>
        <position position="98"/>
    </location>
    <ligand>
        <name>Zn(2+)</name>
        <dbReference type="ChEBI" id="CHEBI:29105"/>
    </ligand>
</feature>
<dbReference type="EC" id="4.2.1.1" evidence="2 8"/>
<dbReference type="EMBL" id="CAJNAS010000007">
    <property type="protein sequence ID" value="CAE6896336.1"/>
    <property type="molecule type" value="Genomic_DNA"/>
</dbReference>
<comment type="caution">
    <text evidence="9">The sequence shown here is derived from an EMBL/GenBank/DDBJ whole genome shotgun (WGS) entry which is preliminary data.</text>
</comment>
<evidence type="ECO:0000256" key="5">
    <source>
        <dbReference type="ARBA" id="ARBA00023239"/>
    </source>
</evidence>
<dbReference type="InterPro" id="IPR001765">
    <property type="entry name" value="Carbonic_anhydrase"/>
</dbReference>
<dbReference type="SUPFAM" id="SSF53056">
    <property type="entry name" value="beta-carbonic anhydrase, cab"/>
    <property type="match status" value="1"/>
</dbReference>
<evidence type="ECO:0000256" key="3">
    <source>
        <dbReference type="ARBA" id="ARBA00022723"/>
    </source>
</evidence>
<dbReference type="GO" id="GO:0015976">
    <property type="term" value="P:carbon utilization"/>
    <property type="evidence" value="ECO:0007669"/>
    <property type="project" value="InterPro"/>
</dbReference>
<keyword evidence="4 7" id="KW-0862">Zinc</keyword>
<evidence type="ECO:0000256" key="7">
    <source>
        <dbReference type="PIRSR" id="PIRSR601765-1"/>
    </source>
</evidence>
<dbReference type="PROSITE" id="PS00704">
    <property type="entry name" value="PROK_CO2_ANHYDRASE_1"/>
    <property type="match status" value="1"/>
</dbReference>
<dbReference type="PANTHER" id="PTHR11002">
    <property type="entry name" value="CARBONIC ANHYDRASE"/>
    <property type="match status" value="1"/>
</dbReference>
<dbReference type="RefSeq" id="WP_201073819.1">
    <property type="nucleotide sequence ID" value="NZ_CAJNAS010000007.1"/>
</dbReference>
<dbReference type="GO" id="GO:0004089">
    <property type="term" value="F:carbonate dehydratase activity"/>
    <property type="evidence" value="ECO:0007669"/>
    <property type="project" value="UniProtKB-UniRule"/>
</dbReference>
<accession>A0A9N8QX42</accession>
<keyword evidence="5 8" id="KW-0456">Lyase</keyword>
<reference evidence="9" key="1">
    <citation type="submission" date="2021-02" db="EMBL/GenBank/DDBJ databases">
        <authorList>
            <person name="Vanwijnsberghe S."/>
        </authorList>
    </citation>
    <scope>NUCLEOTIDE SEQUENCE</scope>
    <source>
        <strain evidence="9">R-70211</strain>
    </source>
</reference>
<dbReference type="PANTHER" id="PTHR11002:SF76">
    <property type="entry name" value="CARBONIC ANHYDRASE"/>
    <property type="match status" value="1"/>
</dbReference>
<dbReference type="InterPro" id="IPR036874">
    <property type="entry name" value="Carbonic_anhydrase_sf"/>
</dbReference>
<protein>
    <recommendedName>
        <fullName evidence="2 8">Carbonic anhydrase</fullName>
        <ecNumber evidence="2 8">4.2.1.1</ecNumber>
    </recommendedName>
    <alternativeName>
        <fullName evidence="8">Carbonate dehydratase</fullName>
    </alternativeName>
</protein>
<feature type="binding site" evidence="7">
    <location>
        <position position="44"/>
    </location>
    <ligand>
        <name>Zn(2+)</name>
        <dbReference type="ChEBI" id="CHEBI:29105"/>
    </ligand>
</feature>
<proteinExistence type="inferred from homology"/>
<dbReference type="CDD" id="cd00883">
    <property type="entry name" value="beta_CA_cladeA"/>
    <property type="match status" value="1"/>
</dbReference>
<dbReference type="PROSITE" id="PS00705">
    <property type="entry name" value="PROK_CO2_ANHYDRASE_2"/>
    <property type="match status" value="1"/>
</dbReference>
<name>A0A9N8QX42_9BURK</name>
<comment type="function">
    <text evidence="8">Reversible hydration of carbon dioxide.</text>
</comment>
<evidence type="ECO:0000313" key="10">
    <source>
        <dbReference type="Proteomes" id="UP000675121"/>
    </source>
</evidence>
<evidence type="ECO:0000256" key="2">
    <source>
        <dbReference type="ARBA" id="ARBA00012925"/>
    </source>
</evidence>
<evidence type="ECO:0000256" key="4">
    <source>
        <dbReference type="ARBA" id="ARBA00022833"/>
    </source>
</evidence>
<sequence length="222" mass="24217">MNRTKRMLLENIAWAAESAQSDPRFFDGLAVGQSPKALWLGCSDSRVPAEIVTNCAPGDLFVHRNIANLFSSTDDNVMSVLEYAVQVLKVHDIIVCGHYGCGGVKAALLPIPSDLPHVARRIAPLCALAGAHSAELDQCRSGDEQVNRLAELNVMAQVRAIRATSIVRDAAHSPSVHGWIFGLHDGRIKVLMAGDLHSRHNESTRRAVPVREYLHTAETMAR</sequence>
<dbReference type="Proteomes" id="UP000675121">
    <property type="component" value="Unassembled WGS sequence"/>
</dbReference>
<dbReference type="GO" id="GO:0034599">
    <property type="term" value="P:cellular response to oxidative stress"/>
    <property type="evidence" value="ECO:0007669"/>
    <property type="project" value="TreeGrafter"/>
</dbReference>
<dbReference type="SMART" id="SM00947">
    <property type="entry name" value="Pro_CA"/>
    <property type="match status" value="1"/>
</dbReference>
<dbReference type="GO" id="GO:0071244">
    <property type="term" value="P:cellular response to carbon dioxide"/>
    <property type="evidence" value="ECO:0007669"/>
    <property type="project" value="TreeGrafter"/>
</dbReference>
<keyword evidence="10" id="KW-1185">Reference proteome</keyword>
<evidence type="ECO:0000256" key="6">
    <source>
        <dbReference type="ARBA" id="ARBA00048348"/>
    </source>
</evidence>
<organism evidence="9 10">
    <name type="scientific">Paraburkholderia domus</name>
    <dbReference type="NCBI Taxonomy" id="2793075"/>
    <lineage>
        <taxon>Bacteria</taxon>
        <taxon>Pseudomonadati</taxon>
        <taxon>Pseudomonadota</taxon>
        <taxon>Betaproteobacteria</taxon>
        <taxon>Burkholderiales</taxon>
        <taxon>Burkholderiaceae</taxon>
        <taxon>Paraburkholderia</taxon>
    </lineage>
</organism>
<evidence type="ECO:0000256" key="1">
    <source>
        <dbReference type="ARBA" id="ARBA00006217"/>
    </source>
</evidence>
<comment type="cofactor">
    <cofactor evidence="7">
        <name>Zn(2+)</name>
        <dbReference type="ChEBI" id="CHEBI:29105"/>
    </cofactor>
    <text evidence="7">Binds 1 zinc ion per subunit.</text>
</comment>
<dbReference type="Pfam" id="PF00484">
    <property type="entry name" value="Pro_CA"/>
    <property type="match status" value="1"/>
</dbReference>
<keyword evidence="3 7" id="KW-0479">Metal-binding</keyword>
<comment type="catalytic activity">
    <reaction evidence="6 8">
        <text>hydrogencarbonate + H(+) = CO2 + H2O</text>
        <dbReference type="Rhea" id="RHEA:10748"/>
        <dbReference type="ChEBI" id="CHEBI:15377"/>
        <dbReference type="ChEBI" id="CHEBI:15378"/>
        <dbReference type="ChEBI" id="CHEBI:16526"/>
        <dbReference type="ChEBI" id="CHEBI:17544"/>
        <dbReference type="EC" id="4.2.1.1"/>
    </reaction>
</comment>
<dbReference type="Gene3D" id="3.40.1050.10">
    <property type="entry name" value="Carbonic anhydrase"/>
    <property type="match status" value="1"/>
</dbReference>
<dbReference type="InterPro" id="IPR015892">
    <property type="entry name" value="Carbonic_anhydrase_CS"/>
</dbReference>
<evidence type="ECO:0000256" key="8">
    <source>
        <dbReference type="RuleBase" id="RU003956"/>
    </source>
</evidence>
<evidence type="ECO:0000313" key="9">
    <source>
        <dbReference type="EMBL" id="CAE6896336.1"/>
    </source>
</evidence>
<feature type="binding site" evidence="7">
    <location>
        <position position="101"/>
    </location>
    <ligand>
        <name>Zn(2+)</name>
        <dbReference type="ChEBI" id="CHEBI:29105"/>
    </ligand>
</feature>
<dbReference type="AlphaFoldDB" id="A0A9N8QX42"/>
<comment type="similarity">
    <text evidence="1 8">Belongs to the beta-class carbonic anhydrase family.</text>
</comment>
<gene>
    <name evidence="9" type="primary">can</name>
    <name evidence="9" type="ORF">R70211_03031</name>
</gene>
<feature type="binding site" evidence="7">
    <location>
        <position position="42"/>
    </location>
    <ligand>
        <name>Zn(2+)</name>
        <dbReference type="ChEBI" id="CHEBI:29105"/>
    </ligand>
</feature>
<dbReference type="GO" id="GO:0008270">
    <property type="term" value="F:zinc ion binding"/>
    <property type="evidence" value="ECO:0007669"/>
    <property type="project" value="UniProtKB-UniRule"/>
</dbReference>